<proteinExistence type="predicted"/>
<evidence type="ECO:0000313" key="3">
    <source>
        <dbReference type="Proteomes" id="UP001379533"/>
    </source>
</evidence>
<dbReference type="CDD" id="cd07177">
    <property type="entry name" value="terB_like"/>
    <property type="match status" value="1"/>
</dbReference>
<dbReference type="Proteomes" id="UP001379533">
    <property type="component" value="Chromosome"/>
</dbReference>
<dbReference type="RefSeq" id="WP_394844354.1">
    <property type="nucleotide sequence ID" value="NZ_CP089982.1"/>
</dbReference>
<dbReference type="InterPro" id="IPR007791">
    <property type="entry name" value="DjlA_N"/>
</dbReference>
<dbReference type="Gene3D" id="1.10.3680.10">
    <property type="entry name" value="TerB-like"/>
    <property type="match status" value="1"/>
</dbReference>
<dbReference type="EMBL" id="CP089982">
    <property type="protein sequence ID" value="WXA93755.1"/>
    <property type="molecule type" value="Genomic_DNA"/>
</dbReference>
<reference evidence="2 3" key="1">
    <citation type="submission" date="2021-12" db="EMBL/GenBank/DDBJ databases">
        <title>Discovery of the Pendulisporaceae a myxobacterial family with distinct sporulation behavior and unique specialized metabolism.</title>
        <authorList>
            <person name="Garcia R."/>
            <person name="Popoff A."/>
            <person name="Bader C.D."/>
            <person name="Loehr J."/>
            <person name="Walesch S."/>
            <person name="Walt C."/>
            <person name="Boldt J."/>
            <person name="Bunk B."/>
            <person name="Haeckl F.J.F.P.J."/>
            <person name="Gunesch A.P."/>
            <person name="Birkelbach J."/>
            <person name="Nuebel U."/>
            <person name="Pietschmann T."/>
            <person name="Bach T."/>
            <person name="Mueller R."/>
        </authorList>
    </citation>
    <scope>NUCLEOTIDE SEQUENCE [LARGE SCALE GENOMIC DNA]</scope>
    <source>
        <strain evidence="2 3">MSr12523</strain>
    </source>
</reference>
<protein>
    <submittedName>
        <fullName evidence="2">TerB family tellurite resistance protein</fullName>
    </submittedName>
</protein>
<evidence type="ECO:0000259" key="1">
    <source>
        <dbReference type="Pfam" id="PF05099"/>
    </source>
</evidence>
<organism evidence="2 3">
    <name type="scientific">Pendulispora brunnea</name>
    <dbReference type="NCBI Taxonomy" id="2905690"/>
    <lineage>
        <taxon>Bacteria</taxon>
        <taxon>Pseudomonadati</taxon>
        <taxon>Myxococcota</taxon>
        <taxon>Myxococcia</taxon>
        <taxon>Myxococcales</taxon>
        <taxon>Sorangiineae</taxon>
        <taxon>Pendulisporaceae</taxon>
        <taxon>Pendulispora</taxon>
    </lineage>
</organism>
<evidence type="ECO:0000313" key="2">
    <source>
        <dbReference type="EMBL" id="WXA93755.1"/>
    </source>
</evidence>
<sequence>MTDPATFALTQLVPVLAEAAMFATIAAPGATRDAVEGILKRRHEAHVALAQGTSSPRMLESEDAWIVALTRAIAPIAPPVWLPMADVLKQKVTLEVGARGLRSFFSSKPSDKEVQRVKRLGALAVRSLRAVLSADGLFDKVERRNIAALIGALGLPEDDAQSLLDEDPISVERLDIYGDLEVDVARAVLSGAWYAAAADGLDPREEQVIRALAVKLHRTPEEVEDARSAANARAETGRLIGLALVEVVRTLLADRAAGSGTDLVPALGRLAAPPRYHEEVLAHQPGQGEIKKRYAGLSATDRGAVLAAAWGAALHEDPPLSRRSALRARFDRIAAELGDEGGRIRASVEGPIDEALATLASGMR</sequence>
<dbReference type="InterPro" id="IPR029024">
    <property type="entry name" value="TerB-like"/>
</dbReference>
<name>A0ABZ2K9G2_9BACT</name>
<gene>
    <name evidence="2" type="ORF">LZC95_45795</name>
</gene>
<dbReference type="SUPFAM" id="SSF158682">
    <property type="entry name" value="TerB-like"/>
    <property type="match status" value="1"/>
</dbReference>
<keyword evidence="3" id="KW-1185">Reference proteome</keyword>
<accession>A0ABZ2K9G2</accession>
<dbReference type="Pfam" id="PF05099">
    <property type="entry name" value="TerB"/>
    <property type="match status" value="1"/>
</dbReference>
<feature type="domain" description="Co-chaperone DjlA N-terminal" evidence="1">
    <location>
        <begin position="129"/>
        <end position="227"/>
    </location>
</feature>